<dbReference type="InterPro" id="IPR002549">
    <property type="entry name" value="AI-2E-like"/>
</dbReference>
<evidence type="ECO:0000313" key="9">
    <source>
        <dbReference type="Proteomes" id="UP000054387"/>
    </source>
</evidence>
<evidence type="ECO:0000256" key="3">
    <source>
        <dbReference type="ARBA" id="ARBA00022692"/>
    </source>
</evidence>
<dbReference type="GO" id="GO:0016020">
    <property type="term" value="C:membrane"/>
    <property type="evidence" value="ECO:0007669"/>
    <property type="project" value="UniProtKB-SubCell"/>
</dbReference>
<feature type="region of interest" description="Disordered" evidence="6">
    <location>
        <begin position="376"/>
        <end position="415"/>
    </location>
</feature>
<feature type="transmembrane region" description="Helical" evidence="7">
    <location>
        <begin position="65"/>
        <end position="87"/>
    </location>
</feature>
<feature type="transmembrane region" description="Helical" evidence="7">
    <location>
        <begin position="212"/>
        <end position="233"/>
    </location>
</feature>
<dbReference type="OrthoDB" id="282734at2157"/>
<dbReference type="Proteomes" id="UP000054387">
    <property type="component" value="Unassembled WGS sequence"/>
</dbReference>
<dbReference type="RefSeq" id="WP_058580958.1">
    <property type="nucleotide sequence ID" value="NZ_LOPU01000017.1"/>
</dbReference>
<evidence type="ECO:0000256" key="7">
    <source>
        <dbReference type="SAM" id="Phobius"/>
    </source>
</evidence>
<evidence type="ECO:0000256" key="2">
    <source>
        <dbReference type="ARBA" id="ARBA00009773"/>
    </source>
</evidence>
<feature type="transmembrane region" description="Helical" evidence="7">
    <location>
        <begin position="285"/>
        <end position="304"/>
    </location>
</feature>
<keyword evidence="3 7" id="KW-0812">Transmembrane</keyword>
<proteinExistence type="inferred from homology"/>
<feature type="transmembrane region" description="Helical" evidence="7">
    <location>
        <begin position="324"/>
        <end position="350"/>
    </location>
</feature>
<feature type="transmembrane region" description="Helical" evidence="7">
    <location>
        <begin position="154"/>
        <end position="176"/>
    </location>
</feature>
<evidence type="ECO:0000313" key="8">
    <source>
        <dbReference type="EMBL" id="KTG10634.1"/>
    </source>
</evidence>
<protein>
    <recommendedName>
        <fullName evidence="10">Permease</fullName>
    </recommendedName>
</protein>
<feature type="transmembrane region" description="Helical" evidence="7">
    <location>
        <begin position="245"/>
        <end position="273"/>
    </location>
</feature>
<keyword evidence="9" id="KW-1185">Reference proteome</keyword>
<organism evidence="8 9">
    <name type="scientific">Haloprofundus marisrubri</name>
    <dbReference type="NCBI Taxonomy" id="1514971"/>
    <lineage>
        <taxon>Archaea</taxon>
        <taxon>Methanobacteriati</taxon>
        <taxon>Methanobacteriota</taxon>
        <taxon>Stenosarchaea group</taxon>
        <taxon>Halobacteria</taxon>
        <taxon>Halobacteriales</taxon>
        <taxon>Haloferacaceae</taxon>
        <taxon>Haloprofundus</taxon>
    </lineage>
</organism>
<dbReference type="AlphaFoldDB" id="A0A0W1RAE6"/>
<name>A0A0W1RAE6_9EURY</name>
<evidence type="ECO:0000256" key="5">
    <source>
        <dbReference type="ARBA" id="ARBA00023136"/>
    </source>
</evidence>
<gene>
    <name evidence="8" type="ORF">AUR64_08185</name>
</gene>
<keyword evidence="5 7" id="KW-0472">Membrane</keyword>
<reference evidence="8 9" key="1">
    <citation type="submission" date="2015-12" db="EMBL/GenBank/DDBJ databases">
        <title>Haloprofundus marisrubri gen. nov., sp. nov., an extremely halophilic archaeon isolated from the Discovery deep brine-seawater interface in the Red Sea.</title>
        <authorList>
            <person name="Zhang G."/>
            <person name="Stingl U."/>
            <person name="Rashid M."/>
        </authorList>
    </citation>
    <scope>NUCLEOTIDE SEQUENCE [LARGE SCALE GENOMIC DNA]</scope>
    <source>
        <strain evidence="8 9">SB9</strain>
    </source>
</reference>
<dbReference type="EMBL" id="LOPU01000017">
    <property type="protein sequence ID" value="KTG10634.1"/>
    <property type="molecule type" value="Genomic_DNA"/>
</dbReference>
<feature type="transmembrane region" description="Helical" evidence="7">
    <location>
        <begin position="15"/>
        <end position="44"/>
    </location>
</feature>
<comment type="subcellular location">
    <subcellularLocation>
        <location evidence="1">Membrane</location>
        <topology evidence="1">Multi-pass membrane protein</topology>
    </subcellularLocation>
</comment>
<evidence type="ECO:0000256" key="1">
    <source>
        <dbReference type="ARBA" id="ARBA00004141"/>
    </source>
</evidence>
<comment type="caution">
    <text evidence="8">The sequence shown here is derived from an EMBL/GenBank/DDBJ whole genome shotgun (WGS) entry which is preliminary data.</text>
</comment>
<evidence type="ECO:0000256" key="4">
    <source>
        <dbReference type="ARBA" id="ARBA00022989"/>
    </source>
</evidence>
<keyword evidence="4 7" id="KW-1133">Transmembrane helix</keyword>
<accession>A0A0W1RAE6</accession>
<evidence type="ECO:0000256" key="6">
    <source>
        <dbReference type="SAM" id="MobiDB-lite"/>
    </source>
</evidence>
<dbReference type="Pfam" id="PF01594">
    <property type="entry name" value="AI-2E_transport"/>
    <property type="match status" value="1"/>
</dbReference>
<evidence type="ECO:0008006" key="10">
    <source>
        <dbReference type="Google" id="ProtNLM"/>
    </source>
</evidence>
<comment type="similarity">
    <text evidence="2">Belongs to the autoinducer-2 exporter (AI-2E) (TC 2.A.86) family.</text>
</comment>
<sequence length="415" mass="44303">MKLFDRDVTVERQRIGWWLFVLTLAAVVGYVLYSFVGMVVLGVAAYYGTRPLSRRLEEVVGSNRVAAAVTLLGILVPVLLLVVYAGVQFVHSVELFVGTAEAQRYRQVLTQWLGVGALADVQFQQLAQQLQRPGGALGQYRDVVRSALQLGTNVVTALTGGLLLVGLSLTLAYYLLRFDDRLAAVFERVVGDEGSAAHAYATAVDRDLQSVFFGNLAFIVIMSVVAAVVYYGAALVSPPSLSVPMPLVLAVLTGVSSIIPVVVGKVVYVPLVLYLAAQALRADAAVLWFPAALLAVSVVVLDLLPQAFVQPYVSGQRLTMGLLLFAYLLGPMLFGWYGFFLLPLVTVLVVQAVRLVLAELVRGEPLTPWVSAPLEVGSDPAIARGGGEQSRDDQSGAGSGAGAAASRASKRRDVE</sequence>
<dbReference type="STRING" id="1514971.AUR64_08185"/>